<evidence type="ECO:0000256" key="3">
    <source>
        <dbReference type="ARBA" id="ARBA00023242"/>
    </source>
</evidence>
<dbReference type="GeneTree" id="ENSGT00390000002564"/>
<dbReference type="GO" id="GO:0001682">
    <property type="term" value="P:tRNA 5'-leader removal"/>
    <property type="evidence" value="ECO:0007669"/>
    <property type="project" value="TreeGrafter"/>
</dbReference>
<dbReference type="InterPro" id="IPR051958">
    <property type="entry name" value="Alba-like_NAB"/>
</dbReference>
<keyword evidence="3" id="KW-0539">Nucleus</keyword>
<proteinExistence type="inferred from homology"/>
<evidence type="ECO:0000313" key="6">
    <source>
        <dbReference type="Proteomes" id="UP000694569"/>
    </source>
</evidence>
<dbReference type="InterPro" id="IPR002775">
    <property type="entry name" value="DNA/RNA-bd_Alba-like"/>
</dbReference>
<dbReference type="PANTHER" id="PTHR13516">
    <property type="entry name" value="RIBONUCLEASE P SUBUNIT P25"/>
    <property type="match status" value="1"/>
</dbReference>
<dbReference type="AlphaFoldDB" id="A0A8C5Q0R5"/>
<sequence>MEYFRRIRIMDEDDGKSLPFKDLNPDVVQMKVKEGSKIRNLIGFAVTHMASNGDGQIVFCAYGRAVTKAVTCVEILKRQVGGLHQITKLQYKTLQEVWEHKGPEIQNPVPCLTVQYPFVSSCPKCPLIHVKMGISLLNPMLIRSHVFPFTYFMQRMSTGESAALQHVHFVCCRKEIKAGHLGFLFYFFPASYEFYMLRGG</sequence>
<dbReference type="Pfam" id="PF01918">
    <property type="entry name" value="Alba"/>
    <property type="match status" value="1"/>
</dbReference>
<comment type="similarity">
    <text evidence="2">Belongs to the histone-like Alba family.</text>
</comment>
<dbReference type="GO" id="GO:0003723">
    <property type="term" value="F:RNA binding"/>
    <property type="evidence" value="ECO:0007669"/>
    <property type="project" value="TreeGrafter"/>
</dbReference>
<reference evidence="5" key="1">
    <citation type="submission" date="2025-08" db="UniProtKB">
        <authorList>
            <consortium name="Ensembl"/>
        </authorList>
    </citation>
    <scope>IDENTIFICATION</scope>
</reference>
<dbReference type="GO" id="GO:0005634">
    <property type="term" value="C:nucleus"/>
    <property type="evidence" value="ECO:0007669"/>
    <property type="project" value="UniProtKB-SubCell"/>
</dbReference>
<protein>
    <submittedName>
        <fullName evidence="5">Ribonuclease P and MRP subunit p25</fullName>
    </submittedName>
</protein>
<evidence type="ECO:0000259" key="4">
    <source>
        <dbReference type="Pfam" id="PF01918"/>
    </source>
</evidence>
<evidence type="ECO:0000256" key="1">
    <source>
        <dbReference type="ARBA" id="ARBA00004123"/>
    </source>
</evidence>
<dbReference type="GO" id="GO:0000172">
    <property type="term" value="C:ribonuclease MRP complex"/>
    <property type="evidence" value="ECO:0007669"/>
    <property type="project" value="TreeGrafter"/>
</dbReference>
<organism evidence="5 6">
    <name type="scientific">Leptobrachium leishanense</name>
    <name type="common">Leishan spiny toad</name>
    <dbReference type="NCBI Taxonomy" id="445787"/>
    <lineage>
        <taxon>Eukaryota</taxon>
        <taxon>Metazoa</taxon>
        <taxon>Chordata</taxon>
        <taxon>Craniata</taxon>
        <taxon>Vertebrata</taxon>
        <taxon>Euteleostomi</taxon>
        <taxon>Amphibia</taxon>
        <taxon>Batrachia</taxon>
        <taxon>Anura</taxon>
        <taxon>Pelobatoidea</taxon>
        <taxon>Megophryidae</taxon>
        <taxon>Leptobrachium</taxon>
    </lineage>
</organism>
<dbReference type="InterPro" id="IPR036882">
    <property type="entry name" value="Alba-like_dom_sf"/>
</dbReference>
<gene>
    <name evidence="5" type="primary">RPP25</name>
</gene>
<keyword evidence="6" id="KW-1185">Reference proteome</keyword>
<dbReference type="PANTHER" id="PTHR13516:SF5">
    <property type="entry name" value="RIBONUCLEASE P PROTEIN SUBUNIT P25"/>
    <property type="match status" value="1"/>
</dbReference>
<name>A0A8C5Q0R5_9ANUR</name>
<comment type="subcellular location">
    <subcellularLocation>
        <location evidence="1">Nucleus</location>
    </subcellularLocation>
</comment>
<accession>A0A8C5Q0R5</accession>
<dbReference type="SUPFAM" id="SSF82704">
    <property type="entry name" value="AlbA-like"/>
    <property type="match status" value="1"/>
</dbReference>
<dbReference type="Proteomes" id="UP000694569">
    <property type="component" value="Unplaced"/>
</dbReference>
<dbReference type="Ensembl" id="ENSLLET00000031115.1">
    <property type="protein sequence ID" value="ENSLLEP00000029956.1"/>
    <property type="gene ID" value="ENSLLEG00000018993.1"/>
</dbReference>
<evidence type="ECO:0000313" key="5">
    <source>
        <dbReference type="Ensembl" id="ENSLLEP00000029956.1"/>
    </source>
</evidence>
<evidence type="ECO:0000256" key="2">
    <source>
        <dbReference type="ARBA" id="ARBA00008018"/>
    </source>
</evidence>
<feature type="domain" description="DNA/RNA-binding protein Alba-like" evidence="4">
    <location>
        <begin position="29"/>
        <end position="92"/>
    </location>
</feature>
<reference evidence="5" key="2">
    <citation type="submission" date="2025-09" db="UniProtKB">
        <authorList>
            <consortium name="Ensembl"/>
        </authorList>
    </citation>
    <scope>IDENTIFICATION</scope>
</reference>
<dbReference type="OrthoDB" id="424402at2759"/>
<dbReference type="Gene3D" id="3.30.110.20">
    <property type="entry name" value="Alba-like domain"/>
    <property type="match status" value="1"/>
</dbReference>